<name>A0A2C5YI81_9HYPO</name>
<evidence type="ECO:0000313" key="2">
    <source>
        <dbReference type="EMBL" id="PHH67333.1"/>
    </source>
</evidence>
<feature type="transmembrane region" description="Helical" evidence="1">
    <location>
        <begin position="78"/>
        <end position="99"/>
    </location>
</feature>
<keyword evidence="3" id="KW-1185">Reference proteome</keyword>
<keyword evidence="1" id="KW-1133">Transmembrane helix</keyword>
<reference evidence="2 3" key="1">
    <citation type="submission" date="2017-06" db="EMBL/GenBank/DDBJ databases">
        <title>Ant-infecting Ophiocordyceps genomes reveal a high diversity of potential behavioral manipulation genes and a possible major role for enterotoxins.</title>
        <authorList>
            <person name="De Bekker C."/>
            <person name="Evans H.C."/>
            <person name="Brachmann A."/>
            <person name="Hughes D.P."/>
        </authorList>
    </citation>
    <scope>NUCLEOTIDE SEQUENCE [LARGE SCALE GENOMIC DNA]</scope>
    <source>
        <strain evidence="2 3">Map64</strain>
    </source>
</reference>
<proteinExistence type="predicted"/>
<organism evidence="2 3">
    <name type="scientific">Ophiocordyceps australis</name>
    <dbReference type="NCBI Taxonomy" id="1399860"/>
    <lineage>
        <taxon>Eukaryota</taxon>
        <taxon>Fungi</taxon>
        <taxon>Dikarya</taxon>
        <taxon>Ascomycota</taxon>
        <taxon>Pezizomycotina</taxon>
        <taxon>Sordariomycetes</taxon>
        <taxon>Hypocreomycetidae</taxon>
        <taxon>Hypocreales</taxon>
        <taxon>Ophiocordycipitaceae</taxon>
        <taxon>Ophiocordyceps</taxon>
    </lineage>
</organism>
<evidence type="ECO:0000256" key="1">
    <source>
        <dbReference type="SAM" id="Phobius"/>
    </source>
</evidence>
<dbReference type="AlphaFoldDB" id="A0A2C5YI81"/>
<sequence>MAGQAGYGALGLTFTVMRVLQTIALITIIGLTSNFISEMVSASYQTPSALIGTLVIACMVVIYTIITYILYWDYLLPLLVSTVADGLCLVAVIVVSVVVGKPMSYLTCWALPERGNTANFIASLFRNLSRNNRYEWVDADQASCLEMKAIWGLSICLCVLFLLSAVTSMCLWRRIKGSTSQAVKQVV</sequence>
<keyword evidence="1" id="KW-0812">Transmembrane</keyword>
<evidence type="ECO:0008006" key="4">
    <source>
        <dbReference type="Google" id="ProtNLM"/>
    </source>
</evidence>
<feature type="transmembrane region" description="Helical" evidence="1">
    <location>
        <begin position="149"/>
        <end position="172"/>
    </location>
</feature>
<gene>
    <name evidence="2" type="ORF">CDD81_97</name>
</gene>
<keyword evidence="1" id="KW-0472">Membrane</keyword>
<feature type="transmembrane region" description="Helical" evidence="1">
    <location>
        <begin position="49"/>
        <end position="71"/>
    </location>
</feature>
<feature type="transmembrane region" description="Helical" evidence="1">
    <location>
        <begin position="7"/>
        <end position="29"/>
    </location>
</feature>
<protein>
    <recommendedName>
        <fullName evidence="4">MARVEL domain-containing protein</fullName>
    </recommendedName>
</protein>
<dbReference type="OrthoDB" id="5366688at2759"/>
<evidence type="ECO:0000313" key="3">
    <source>
        <dbReference type="Proteomes" id="UP000226192"/>
    </source>
</evidence>
<accession>A0A2C5YI81</accession>
<comment type="caution">
    <text evidence="2">The sequence shown here is derived from an EMBL/GenBank/DDBJ whole genome shotgun (WGS) entry which is preliminary data.</text>
</comment>
<dbReference type="Proteomes" id="UP000226192">
    <property type="component" value="Unassembled WGS sequence"/>
</dbReference>
<dbReference type="EMBL" id="NJET01000001">
    <property type="protein sequence ID" value="PHH67333.1"/>
    <property type="molecule type" value="Genomic_DNA"/>
</dbReference>